<dbReference type="SUPFAM" id="SSF74650">
    <property type="entry name" value="Galactose mutarotase-like"/>
    <property type="match status" value="1"/>
</dbReference>
<gene>
    <name evidence="9" type="ORF">BDFB_002906</name>
</gene>
<keyword evidence="3 7" id="KW-0472">Membrane</keyword>
<organism evidence="9 10">
    <name type="scientific">Asbolus verrucosus</name>
    <name type="common">Desert ironclad beetle</name>
    <dbReference type="NCBI Taxonomy" id="1661398"/>
    <lineage>
        <taxon>Eukaryota</taxon>
        <taxon>Metazoa</taxon>
        <taxon>Ecdysozoa</taxon>
        <taxon>Arthropoda</taxon>
        <taxon>Hexapoda</taxon>
        <taxon>Insecta</taxon>
        <taxon>Pterygota</taxon>
        <taxon>Neoptera</taxon>
        <taxon>Endopterygota</taxon>
        <taxon>Coleoptera</taxon>
        <taxon>Polyphaga</taxon>
        <taxon>Cucujiformia</taxon>
        <taxon>Tenebrionidae</taxon>
        <taxon>Pimeliinae</taxon>
        <taxon>Asbolus</taxon>
    </lineage>
</organism>
<dbReference type="PANTHER" id="PTHR22762">
    <property type="entry name" value="ALPHA-GLUCOSIDASE"/>
    <property type="match status" value="1"/>
</dbReference>
<evidence type="ECO:0000256" key="6">
    <source>
        <dbReference type="RuleBase" id="RU361185"/>
    </source>
</evidence>
<dbReference type="InterPro" id="IPR017853">
    <property type="entry name" value="GH"/>
</dbReference>
<evidence type="ECO:0000256" key="2">
    <source>
        <dbReference type="ARBA" id="ARBA00007806"/>
    </source>
</evidence>
<comment type="subcellular location">
    <subcellularLocation>
        <location evidence="1">Membrane</location>
    </subcellularLocation>
</comment>
<evidence type="ECO:0000256" key="5">
    <source>
        <dbReference type="PROSITE-ProRule" id="PRU00779"/>
    </source>
</evidence>
<dbReference type="InterPro" id="IPR036682">
    <property type="entry name" value="OS_D_A10/PebIII_sf"/>
</dbReference>
<dbReference type="PROSITE" id="PS51448">
    <property type="entry name" value="P_TREFOIL_2"/>
    <property type="match status" value="1"/>
</dbReference>
<dbReference type="InterPro" id="IPR044913">
    <property type="entry name" value="P_trefoil_dom_sf"/>
</dbReference>
<dbReference type="GO" id="GO:0030246">
    <property type="term" value="F:carbohydrate binding"/>
    <property type="evidence" value="ECO:0007669"/>
    <property type="project" value="InterPro"/>
</dbReference>
<dbReference type="GO" id="GO:0005975">
    <property type="term" value="P:carbohydrate metabolic process"/>
    <property type="evidence" value="ECO:0007669"/>
    <property type="project" value="InterPro"/>
</dbReference>
<comment type="similarity">
    <text evidence="2 6">Belongs to the glycosyl hydrolase 31 family.</text>
</comment>
<dbReference type="InterPro" id="IPR013780">
    <property type="entry name" value="Glyco_hydro_b"/>
</dbReference>
<keyword evidence="10" id="KW-1185">Reference proteome</keyword>
<keyword evidence="7" id="KW-1133">Transmembrane helix</keyword>
<dbReference type="Gene3D" id="1.10.2080.10">
    <property type="entry name" value="Insect odorant-binding protein A10/Ejaculatory bulb-specific protein 3"/>
    <property type="match status" value="1"/>
</dbReference>
<keyword evidence="7" id="KW-0812">Transmembrane</keyword>
<dbReference type="PANTHER" id="PTHR22762:SF167">
    <property type="entry name" value="LYSOSOMAL ALPHA-GLUCOSIDASE-LIKE PROTEIN"/>
    <property type="match status" value="1"/>
</dbReference>
<dbReference type="SUPFAM" id="SSF51011">
    <property type="entry name" value="Glycosyl hydrolase domain"/>
    <property type="match status" value="1"/>
</dbReference>
<dbReference type="SUPFAM" id="SSF100910">
    <property type="entry name" value="Chemosensory protein Csp2"/>
    <property type="match status" value="1"/>
</dbReference>
<keyword evidence="6" id="KW-0326">Glycosidase</keyword>
<dbReference type="AlphaFoldDB" id="A0A482VV57"/>
<dbReference type="Pfam" id="PF21365">
    <property type="entry name" value="Glyco_hydro_31_3rd"/>
    <property type="match status" value="1"/>
</dbReference>
<feature type="transmembrane region" description="Helical" evidence="7">
    <location>
        <begin position="35"/>
        <end position="54"/>
    </location>
</feature>
<feature type="non-terminal residue" evidence="9">
    <location>
        <position position="944"/>
    </location>
</feature>
<dbReference type="GO" id="GO:0016020">
    <property type="term" value="C:membrane"/>
    <property type="evidence" value="ECO:0007669"/>
    <property type="project" value="UniProtKB-SubCell"/>
</dbReference>
<evidence type="ECO:0000256" key="7">
    <source>
        <dbReference type="SAM" id="Phobius"/>
    </source>
</evidence>
<dbReference type="STRING" id="1661398.A0A482VV57"/>
<evidence type="ECO:0000256" key="3">
    <source>
        <dbReference type="ARBA" id="ARBA00023136"/>
    </source>
</evidence>
<dbReference type="CDD" id="cd00111">
    <property type="entry name" value="Trefoil"/>
    <property type="match status" value="1"/>
</dbReference>
<dbReference type="SUPFAM" id="SSF51445">
    <property type="entry name" value="(Trans)glycosidases"/>
    <property type="match status" value="1"/>
</dbReference>
<dbReference type="Proteomes" id="UP000292052">
    <property type="component" value="Unassembled WGS sequence"/>
</dbReference>
<evidence type="ECO:0000256" key="4">
    <source>
        <dbReference type="ARBA" id="ARBA00023157"/>
    </source>
</evidence>
<accession>A0A482VV57</accession>
<dbReference type="InterPro" id="IPR005055">
    <property type="entry name" value="A10/PebIII"/>
</dbReference>
<dbReference type="Pfam" id="PF01055">
    <property type="entry name" value="Glyco_hydro_31_2nd"/>
    <property type="match status" value="1"/>
</dbReference>
<evidence type="ECO:0000256" key="1">
    <source>
        <dbReference type="ARBA" id="ARBA00004370"/>
    </source>
</evidence>
<sequence>MKPYIQEQNEIREDYKIKKKSSAVRDVLCSKTAKGLLFVSFFAIAVPLLMYYFVIDEGSYEADDDHTCLVNKTYRIQCGNSNNVTIDYCDQINCCYDNSAKICFHYLPSKYYYFQETNEEVYKPSLTKTPFGSNLFENIAVTVNELDENSIQIILHDPNVKTASNEVGSNKNYILKRNDTPMSVEIYRNETGELLLTTAKGPTIISENYWEWSFQLTEQYLFGLGQILIDLDENSTLTKVIYGNNLDHNTLPVFMAYNNGKYHGLIVRHSGPLEVTVLPSKLVSLKSLAGSQIVLELCIGPTPKDVIRQQRKKQTNFVDLWSLGVHICREGDSLSLNEILEEYEQEAATYDFRYESDCLHQNLIMALRKENIKENINLTQAIAKLKAQSKHFILSLPPQILVNSSIYEDSKNLSVFYEYSKDLYQGHYLNTDVIYPYFGHEFIGTFIEKLFLEIKSYLKEHFPTDLLLNHNWPSDESFKMKRIDNFQYLSKDLIEAMSSTLPWNVTGGNELQIIHHNDYGAQQLKSVVEGLKSNVNDTVLEEILIMTASHNFDESNPIIIQNYDISWNNFKSAITKTLSNSIFGDYLLSIPVCGSTDNYDTSVHESLCMRWYLMASTAPFFRISSDYPRRDPNSLNSQTASKTAKLSIDIRYKLQYYFYTVLNNFEPLMRPMFYDFSDDNTTFGLDEQYMVGKSILVAHPTIPYQSQLSIYLPKSVEVWYEFWGGLAYHQNSTKNGWITINIVETEWIGYIAHGSVIPTREIKADNSSVLKLIVALKLNENTADGSLLIGSDIFAFKSTEKRLTIEKREKLDLQKIISTEAFILDEILIYQMGTNPRSIQQIVCLVVITASATIESTTRMPISDEAIEATLNDRRYLLRQLKCALGEATCDPVGRRLKSLAPLVLRGSCPQCTVEEMRQIQKVLAFVQKNYPKEWNKILQQYAG</sequence>
<dbReference type="Gene3D" id="2.60.40.1180">
    <property type="entry name" value="Golgi alpha-mannosidase II"/>
    <property type="match status" value="1"/>
</dbReference>
<dbReference type="InterPro" id="IPR000322">
    <property type="entry name" value="Glyco_hydro_31_TIM"/>
</dbReference>
<dbReference type="GO" id="GO:0006491">
    <property type="term" value="P:N-glycan processing"/>
    <property type="evidence" value="ECO:0007669"/>
    <property type="project" value="TreeGrafter"/>
</dbReference>
<comment type="caution">
    <text evidence="9">The sequence shown here is derived from an EMBL/GenBank/DDBJ whole genome shotgun (WGS) entry which is preliminary data.</text>
</comment>
<proteinExistence type="inferred from homology"/>
<dbReference type="Pfam" id="PF03392">
    <property type="entry name" value="OS-D"/>
    <property type="match status" value="1"/>
</dbReference>
<dbReference type="InterPro" id="IPR000519">
    <property type="entry name" value="P_trefoil_dom"/>
</dbReference>
<dbReference type="EMBL" id="QDEB01060261">
    <property type="protein sequence ID" value="RZC36640.1"/>
    <property type="molecule type" value="Genomic_DNA"/>
</dbReference>
<name>A0A482VV57_ASBVE</name>
<dbReference type="InterPro" id="IPR048395">
    <property type="entry name" value="Glyco_hydro_31_C"/>
</dbReference>
<feature type="domain" description="P-type" evidence="8">
    <location>
        <begin position="66"/>
        <end position="107"/>
    </location>
</feature>
<reference evidence="9 10" key="1">
    <citation type="submission" date="2017-03" db="EMBL/GenBank/DDBJ databases">
        <title>Genome of the blue death feigning beetle - Asbolus verrucosus.</title>
        <authorList>
            <person name="Rider S.D."/>
        </authorList>
    </citation>
    <scope>NUCLEOTIDE SEQUENCE [LARGE SCALE GENOMIC DNA]</scope>
    <source>
        <strain evidence="9">Butters</strain>
        <tissue evidence="9">Head and leg muscle</tissue>
    </source>
</reference>
<dbReference type="Gene3D" id="3.20.20.80">
    <property type="entry name" value="Glycosidases"/>
    <property type="match status" value="1"/>
</dbReference>
<dbReference type="InterPro" id="IPR011013">
    <property type="entry name" value="Gal_mutarotase_sf_dom"/>
</dbReference>
<evidence type="ECO:0000313" key="9">
    <source>
        <dbReference type="EMBL" id="RZC36640.1"/>
    </source>
</evidence>
<dbReference type="Gene3D" id="2.60.40.1760">
    <property type="entry name" value="glycosyl hydrolase (family 31)"/>
    <property type="match status" value="1"/>
</dbReference>
<comment type="caution">
    <text evidence="5">Lacks conserved residue(s) required for the propagation of feature annotation.</text>
</comment>
<evidence type="ECO:0000259" key="8">
    <source>
        <dbReference type="PROSITE" id="PS51448"/>
    </source>
</evidence>
<dbReference type="GO" id="GO:0090599">
    <property type="term" value="F:alpha-glucosidase activity"/>
    <property type="evidence" value="ECO:0007669"/>
    <property type="project" value="TreeGrafter"/>
</dbReference>
<protein>
    <submittedName>
        <fullName evidence="9">Maltase-glucoamylase-like protein</fullName>
    </submittedName>
</protein>
<dbReference type="SUPFAM" id="SSF57492">
    <property type="entry name" value="Trefoil"/>
    <property type="match status" value="1"/>
</dbReference>
<keyword evidence="6" id="KW-0378">Hydrolase</keyword>
<keyword evidence="4" id="KW-1015">Disulfide bond</keyword>
<evidence type="ECO:0000313" key="10">
    <source>
        <dbReference type="Proteomes" id="UP000292052"/>
    </source>
</evidence>
<dbReference type="OrthoDB" id="5839090at2759"/>